<comment type="caution">
    <text evidence="3">The sequence shown here is derived from an EMBL/GenBank/DDBJ whole genome shotgun (WGS) entry which is preliminary data.</text>
</comment>
<feature type="transmembrane region" description="Helical" evidence="1">
    <location>
        <begin position="187"/>
        <end position="207"/>
    </location>
</feature>
<evidence type="ECO:0000313" key="3">
    <source>
        <dbReference type="EMBL" id="GLX86470.1"/>
    </source>
</evidence>
<organism evidence="3 4">
    <name type="scientific">Thalassotalea loyana</name>
    <dbReference type="NCBI Taxonomy" id="280483"/>
    <lineage>
        <taxon>Bacteria</taxon>
        <taxon>Pseudomonadati</taxon>
        <taxon>Pseudomonadota</taxon>
        <taxon>Gammaproteobacteria</taxon>
        <taxon>Alteromonadales</taxon>
        <taxon>Colwelliaceae</taxon>
        <taxon>Thalassotalea</taxon>
    </lineage>
</organism>
<evidence type="ECO:0000313" key="4">
    <source>
        <dbReference type="Proteomes" id="UP001157134"/>
    </source>
</evidence>
<keyword evidence="1" id="KW-0472">Membrane</keyword>
<name>A0ABQ6HI26_9GAMM</name>
<proteinExistence type="predicted"/>
<accession>A0ABQ6HI26</accession>
<keyword evidence="4" id="KW-1185">Reference proteome</keyword>
<keyword evidence="1" id="KW-0812">Transmembrane</keyword>
<dbReference type="Proteomes" id="UP001157134">
    <property type="component" value="Unassembled WGS sequence"/>
</dbReference>
<evidence type="ECO:0000259" key="2">
    <source>
        <dbReference type="Pfam" id="PF03413"/>
    </source>
</evidence>
<protein>
    <recommendedName>
        <fullName evidence="2">PepSY domain-containing protein</fullName>
    </recommendedName>
</protein>
<keyword evidence="1" id="KW-1133">Transmembrane helix</keyword>
<gene>
    <name evidence="3" type="ORF">tloyanaT_27230</name>
</gene>
<dbReference type="InterPro" id="IPR025711">
    <property type="entry name" value="PepSY"/>
</dbReference>
<dbReference type="EMBL" id="BSSV01000006">
    <property type="protein sequence ID" value="GLX86470.1"/>
    <property type="molecule type" value="Genomic_DNA"/>
</dbReference>
<dbReference type="Pfam" id="PF03413">
    <property type="entry name" value="PepSY"/>
    <property type="match status" value="1"/>
</dbReference>
<feature type="domain" description="PepSY" evidence="2">
    <location>
        <begin position="93"/>
        <end position="157"/>
    </location>
</feature>
<reference evidence="3 4" key="1">
    <citation type="submission" date="2023-03" db="EMBL/GenBank/DDBJ databases">
        <title>Thalassotalea loyana LMG 22536T draft genome sequence.</title>
        <authorList>
            <person name="Sawabe T."/>
        </authorList>
    </citation>
    <scope>NUCLEOTIDE SEQUENCE [LARGE SCALE GENOMIC DNA]</scope>
    <source>
        <strain evidence="3 4">LMG 22536</strain>
    </source>
</reference>
<evidence type="ECO:0000256" key="1">
    <source>
        <dbReference type="SAM" id="Phobius"/>
    </source>
</evidence>
<sequence length="229" mass="26386">MILVGVQFLIWSISGAYMVYMNIHYIHGDSLVNNKQSNLSQTKIHITLADLSQRFGDINKLALYQLNDLPVYSFYVHDKAYLIDATNGENLLPLSEARAISIANYHYSGQGTITDVSLITRNPPFELAPRHLPVWQVNFDDFGSPTLYISALSGKVVTKRHEFWRIFDWMFRFHLMDYQKGEVDNVLLFWISLLSLFGTLTGAFLAYQKLFNNRKTIKHNNHQHLGDLS</sequence>